<dbReference type="GO" id="GO:0046872">
    <property type="term" value="F:metal ion binding"/>
    <property type="evidence" value="ECO:0007669"/>
    <property type="project" value="UniProtKB-KW"/>
</dbReference>
<dbReference type="InterPro" id="IPR012337">
    <property type="entry name" value="RNaseH-like_sf"/>
</dbReference>
<dbReference type="InterPro" id="IPR036397">
    <property type="entry name" value="RNaseH_sf"/>
</dbReference>
<evidence type="ECO:0000259" key="11">
    <source>
        <dbReference type="Pfam" id="PF01612"/>
    </source>
</evidence>
<evidence type="ECO:0000259" key="12">
    <source>
        <dbReference type="Pfam" id="PF13358"/>
    </source>
</evidence>
<dbReference type="GO" id="GO:0005634">
    <property type="term" value="C:nucleus"/>
    <property type="evidence" value="ECO:0007669"/>
    <property type="project" value="UniProtKB-SubCell"/>
</dbReference>
<keyword evidence="6" id="KW-0460">Magnesium</keyword>
<dbReference type="Pfam" id="PF13358">
    <property type="entry name" value="DDE_3"/>
    <property type="match status" value="1"/>
</dbReference>
<keyword evidence="5" id="KW-0269">Exonuclease</keyword>
<dbReference type="CDD" id="cd06141">
    <property type="entry name" value="WRN_exo"/>
    <property type="match status" value="1"/>
</dbReference>
<dbReference type="InterPro" id="IPR051132">
    <property type="entry name" value="3-5_Exonuclease_domain"/>
</dbReference>
<evidence type="ECO:0000256" key="4">
    <source>
        <dbReference type="ARBA" id="ARBA00022801"/>
    </source>
</evidence>
<comment type="caution">
    <text evidence="13">The sequence shown here is derived from an EMBL/GenBank/DDBJ whole genome shotgun (WGS) entry which is preliminary data.</text>
</comment>
<dbReference type="InterPro" id="IPR002562">
    <property type="entry name" value="3'-5'_exonuclease_dom"/>
</dbReference>
<dbReference type="GO" id="GO:0008408">
    <property type="term" value="F:3'-5' exonuclease activity"/>
    <property type="evidence" value="ECO:0007669"/>
    <property type="project" value="InterPro"/>
</dbReference>
<keyword evidence="14" id="KW-1185">Reference proteome</keyword>
<comment type="subcellular location">
    <subcellularLocation>
        <location evidence="1">Nucleus</location>
    </subcellularLocation>
</comment>
<evidence type="ECO:0000256" key="2">
    <source>
        <dbReference type="ARBA" id="ARBA00022722"/>
    </source>
</evidence>
<feature type="region of interest" description="Disordered" evidence="10">
    <location>
        <begin position="370"/>
        <end position="391"/>
    </location>
</feature>
<dbReference type="Pfam" id="PF01612">
    <property type="entry name" value="DNA_pol_A_exo1"/>
    <property type="match status" value="1"/>
</dbReference>
<evidence type="ECO:0000256" key="6">
    <source>
        <dbReference type="ARBA" id="ARBA00022842"/>
    </source>
</evidence>
<evidence type="ECO:0000256" key="3">
    <source>
        <dbReference type="ARBA" id="ARBA00022723"/>
    </source>
</evidence>
<dbReference type="SUPFAM" id="SSF53098">
    <property type="entry name" value="Ribonuclease H-like"/>
    <property type="match status" value="1"/>
</dbReference>
<proteinExistence type="predicted"/>
<dbReference type="Proteomes" id="UP000603453">
    <property type="component" value="Unassembled WGS sequence"/>
</dbReference>
<keyword evidence="4" id="KW-0378">Hydrolase</keyword>
<dbReference type="Gene3D" id="3.30.420.10">
    <property type="entry name" value="Ribonuclease H-like superfamily/Ribonuclease H"/>
    <property type="match status" value="2"/>
</dbReference>
<dbReference type="GO" id="GO:0003676">
    <property type="term" value="F:nucleic acid binding"/>
    <property type="evidence" value="ECO:0007669"/>
    <property type="project" value="InterPro"/>
</dbReference>
<keyword evidence="7" id="KW-0539">Nucleus</keyword>
<evidence type="ECO:0000256" key="7">
    <source>
        <dbReference type="ARBA" id="ARBA00023242"/>
    </source>
</evidence>
<feature type="domain" description="Tc1-like transposase DDE" evidence="12">
    <location>
        <begin position="1070"/>
        <end position="1155"/>
    </location>
</feature>
<organism evidence="13 14">
    <name type="scientific">Mucor saturninus</name>
    <dbReference type="NCBI Taxonomy" id="64648"/>
    <lineage>
        <taxon>Eukaryota</taxon>
        <taxon>Fungi</taxon>
        <taxon>Fungi incertae sedis</taxon>
        <taxon>Mucoromycota</taxon>
        <taxon>Mucoromycotina</taxon>
        <taxon>Mucoromycetes</taxon>
        <taxon>Mucorales</taxon>
        <taxon>Mucorineae</taxon>
        <taxon>Mucoraceae</taxon>
        <taxon>Mucor</taxon>
    </lineage>
</organism>
<evidence type="ECO:0000256" key="5">
    <source>
        <dbReference type="ARBA" id="ARBA00022839"/>
    </source>
</evidence>
<sequence>MTFVPTKGHAHVKPLLCALKRSYELYGHTMPKIVFTDNVVGDQKLFEDIFPSLIIDVKHVDDITVEVTDQGHELPVYEIPSDVIVDCLSSIDSINFFMKTILNDIRDRRTRKKVFIIQTKHFDVDPTSGLKILLVSLRTLLLTRSITKIGKSIGGDFKKIQRDFHGDFVCLGSLEISTLCKDKDVVARANLSLADVCKAVLSRQLNKDDCIRSRNWEEARLSEDQIKYAAADAYVSLEIYEKVNHLPTIGLAIVGEPQVGTFVSAHAGSSKIILARGSICSKDTVQWNNNNIEGSATIQERQRKFKKRNIAVIEITDIMVPATIVNPFSTVHGFETEKCSLEVLKQKCVDNGTSIKIVIDIKQLRLKSAKPPSTEVPLSSSQNSEDTPVYNSHQTQIISDDIPISVELDMVVDDESEDEERDDEEAYDFTEQNNSTDVDTLLDLNVDQEENNNDDMSNTLPTRVLIDIFHLMDMIKVSNRHGLSKEFARVLRDAIFLYDEEDKRAVEEYLESVDITWDKAMLIKPDWVLKRVRRYVPSPNVLLPVVDNLFNVYGHIKCTVTGFPLFDRHGWKQAKAVLEAIRKGHVSDPPGISFYYLVKRDSRGLPVYRCTRGTNSVEGGINQNIIRKFSSFNAGPFLADCALADCRLRHNISHRSHYNPWLVQALNKLRADVDQEFIPSYADSYGNSHHLVDSNEQFGICPVSQEVIDTFSYLLPLRQDSELLSQGRKLINDGKDFNIQVLTQDVLEASSLVAVKLPTVKMLMLNFMPHNNTNPQVFSDLLRSTKYNKYHYLASRQGIKFALTPVHTYEEYKLYNELVNNHFSAQNLNNYFTWVAISKAWSERDDSKYRDTILANQAQCDMMRSNIRYESRLVNAQRPNTFTHLGSSELSSNVISNDLNVPVIISSLQTPQITRPARIIAPTLMTPIDSSSSFAFQQLYHSPRMQIPRLQNNFTSATTTTTTTVNRGNFYILPPKERKPRTYEAGFNTHMIRGRAWSKVGEPANVTVHKQRGANVSIVGCIAYFGTVNFSKVEPLTKAVAEKLEQEYANPCSKKRKAKDPKKNPLKKGTTAYHIVKFLEATMDTLDKHDKKGFFIVMDNCRVHHSAFVVDAINKRGYKPLFMPPYSPFLNLIEECWSKIKSNIKRNPLDKADNLTSRLPGVCGSVTVQDCQGWIRHAETFWDRCIKKELRLR</sequence>
<dbReference type="AlphaFoldDB" id="A0A8H7V739"/>
<evidence type="ECO:0000313" key="13">
    <source>
        <dbReference type="EMBL" id="KAG2212586.1"/>
    </source>
</evidence>
<gene>
    <name evidence="13" type="ORF">INT47_000562</name>
</gene>
<protein>
    <recommendedName>
        <fullName evidence="8">3'-5' exonuclease</fullName>
    </recommendedName>
    <alternativeName>
        <fullName evidence="9">Werner Syndrome-like exonuclease</fullName>
    </alternativeName>
</protein>
<keyword evidence="3" id="KW-0479">Metal-binding</keyword>
<evidence type="ECO:0000256" key="9">
    <source>
        <dbReference type="ARBA" id="ARBA00042761"/>
    </source>
</evidence>
<evidence type="ECO:0000313" key="14">
    <source>
        <dbReference type="Proteomes" id="UP000603453"/>
    </source>
</evidence>
<keyword evidence="2" id="KW-0540">Nuclease</keyword>
<feature type="compositionally biased region" description="Polar residues" evidence="10">
    <location>
        <begin position="376"/>
        <end position="391"/>
    </location>
</feature>
<feature type="domain" description="3'-5' exonuclease" evidence="11">
    <location>
        <begin position="90"/>
        <end position="243"/>
    </location>
</feature>
<evidence type="ECO:0000256" key="1">
    <source>
        <dbReference type="ARBA" id="ARBA00004123"/>
    </source>
</evidence>
<dbReference type="OrthoDB" id="1920326at2759"/>
<dbReference type="InterPro" id="IPR038717">
    <property type="entry name" value="Tc1-like_DDE_dom"/>
</dbReference>
<dbReference type="PANTHER" id="PTHR13620">
    <property type="entry name" value="3-5 EXONUCLEASE"/>
    <property type="match status" value="1"/>
</dbReference>
<evidence type="ECO:0000256" key="10">
    <source>
        <dbReference type="SAM" id="MobiDB-lite"/>
    </source>
</evidence>
<reference evidence="13" key="1">
    <citation type="submission" date="2020-12" db="EMBL/GenBank/DDBJ databases">
        <title>Metabolic potential, ecology and presence of endohyphal bacteria is reflected in genomic diversity of Mucoromycotina.</title>
        <authorList>
            <person name="Muszewska A."/>
            <person name="Okrasinska A."/>
            <person name="Steczkiewicz K."/>
            <person name="Drgas O."/>
            <person name="Orlowska M."/>
            <person name="Perlinska-Lenart U."/>
            <person name="Aleksandrzak-Piekarczyk T."/>
            <person name="Szatraj K."/>
            <person name="Zielenkiewicz U."/>
            <person name="Pilsyk S."/>
            <person name="Malc E."/>
            <person name="Mieczkowski P."/>
            <person name="Kruszewska J.S."/>
            <person name="Biernat P."/>
            <person name="Pawlowska J."/>
        </authorList>
    </citation>
    <scope>NUCLEOTIDE SEQUENCE</scope>
    <source>
        <strain evidence="13">WA0000017839</strain>
    </source>
</reference>
<dbReference type="GO" id="GO:0006139">
    <property type="term" value="P:nucleobase-containing compound metabolic process"/>
    <property type="evidence" value="ECO:0007669"/>
    <property type="project" value="InterPro"/>
</dbReference>
<name>A0A8H7V739_9FUNG</name>
<dbReference type="PANTHER" id="PTHR13620:SF109">
    <property type="entry name" value="3'-5' EXONUCLEASE"/>
    <property type="match status" value="1"/>
</dbReference>
<evidence type="ECO:0000256" key="8">
    <source>
        <dbReference type="ARBA" id="ARBA00040531"/>
    </source>
</evidence>
<accession>A0A8H7V739</accession>
<dbReference type="EMBL" id="JAEPRD010000005">
    <property type="protein sequence ID" value="KAG2212586.1"/>
    <property type="molecule type" value="Genomic_DNA"/>
</dbReference>